<evidence type="ECO:0000313" key="2">
    <source>
        <dbReference type="Proteomes" id="UP000321224"/>
    </source>
</evidence>
<dbReference type="Proteomes" id="UP000321224">
    <property type="component" value="Unassembled WGS sequence"/>
</dbReference>
<dbReference type="AlphaFoldDB" id="A0A511HCB8"/>
<reference evidence="1 2" key="1">
    <citation type="submission" date="2019-07" db="EMBL/GenBank/DDBJ databases">
        <title>Whole genome shotgun sequence of Myxococcus virescens NBRC 100334.</title>
        <authorList>
            <person name="Hosoyama A."/>
            <person name="Uohara A."/>
            <person name="Ohji S."/>
            <person name="Ichikawa N."/>
        </authorList>
    </citation>
    <scope>NUCLEOTIDE SEQUENCE [LARGE SCALE GENOMIC DNA]</scope>
    <source>
        <strain evidence="1 2">NBRC 100334</strain>
    </source>
</reference>
<gene>
    <name evidence="1" type="ORF">MVI01_29650</name>
</gene>
<comment type="caution">
    <text evidence="1">The sequence shown here is derived from an EMBL/GenBank/DDBJ whole genome shotgun (WGS) entry which is preliminary data.</text>
</comment>
<sequence length="197" mass="21413">MLRVGPFVSILPDCGARPGGHGMHAKRLGIYLNDHLAGSVGGLELAIRTEAENHGNLLGRYLATLIPELKEDQSTLLAVMDALELKRDGLKTRAAWAAEKVSRLKLNGTLVRYSPLSRLLELEGLCSATEGRLSLWRTLARVSVKDARLAVFPFESLVQRGEAQRSVLQRLRAQAADVAFAEEPQPFGTGEPLVAGH</sequence>
<organism evidence="1 2">
    <name type="scientific">Myxococcus virescens</name>
    <dbReference type="NCBI Taxonomy" id="83456"/>
    <lineage>
        <taxon>Bacteria</taxon>
        <taxon>Pseudomonadati</taxon>
        <taxon>Myxococcota</taxon>
        <taxon>Myxococcia</taxon>
        <taxon>Myxococcales</taxon>
        <taxon>Cystobacterineae</taxon>
        <taxon>Myxococcaceae</taxon>
        <taxon>Myxococcus</taxon>
    </lineage>
</organism>
<accession>A0A511HCB8</accession>
<dbReference type="EMBL" id="BJVY01000014">
    <property type="protein sequence ID" value="GEL71181.1"/>
    <property type="molecule type" value="Genomic_DNA"/>
</dbReference>
<proteinExistence type="predicted"/>
<protein>
    <submittedName>
        <fullName evidence="1">Uncharacterized protein</fullName>
    </submittedName>
</protein>
<name>A0A511HCB8_9BACT</name>
<evidence type="ECO:0000313" key="1">
    <source>
        <dbReference type="EMBL" id="GEL71181.1"/>
    </source>
</evidence>